<proteinExistence type="inferred from homology"/>
<dbReference type="PANTHER" id="PTHR45723">
    <property type="entry name" value="SERINE/THREONINE-PROTEIN KINASE RIO1"/>
    <property type="match status" value="1"/>
</dbReference>
<comment type="similarity">
    <text evidence="1">Belongs to the protein kinase superfamily. RIO-type Ser/Thr kinase family.</text>
</comment>
<dbReference type="SUPFAM" id="SSF56112">
    <property type="entry name" value="Protein kinase-like (PK-like)"/>
    <property type="match status" value="1"/>
</dbReference>
<gene>
    <name evidence="13" type="ORF">MNBD_CHLOROFLEXI01-1147</name>
</gene>
<comment type="catalytic activity">
    <reaction evidence="11">
        <text>L-seryl-[protein] + ATP = O-phospho-L-seryl-[protein] + ADP + H(+)</text>
        <dbReference type="Rhea" id="RHEA:17989"/>
        <dbReference type="Rhea" id="RHEA-COMP:9863"/>
        <dbReference type="Rhea" id="RHEA-COMP:11604"/>
        <dbReference type="ChEBI" id="CHEBI:15378"/>
        <dbReference type="ChEBI" id="CHEBI:29999"/>
        <dbReference type="ChEBI" id="CHEBI:30616"/>
        <dbReference type="ChEBI" id="CHEBI:83421"/>
        <dbReference type="ChEBI" id="CHEBI:456216"/>
        <dbReference type="EC" id="2.7.11.1"/>
    </reaction>
</comment>
<evidence type="ECO:0000256" key="1">
    <source>
        <dbReference type="ARBA" id="ARBA00009196"/>
    </source>
</evidence>
<dbReference type="Gene3D" id="1.10.510.10">
    <property type="entry name" value="Transferase(Phosphotransferase) domain 1"/>
    <property type="match status" value="1"/>
</dbReference>
<evidence type="ECO:0000256" key="6">
    <source>
        <dbReference type="ARBA" id="ARBA00022741"/>
    </source>
</evidence>
<evidence type="ECO:0000256" key="5">
    <source>
        <dbReference type="ARBA" id="ARBA00022723"/>
    </source>
</evidence>
<keyword evidence="3" id="KW-0723">Serine/threonine-protein kinase</keyword>
<evidence type="ECO:0000256" key="7">
    <source>
        <dbReference type="ARBA" id="ARBA00022777"/>
    </source>
</evidence>
<keyword evidence="4" id="KW-0808">Transferase</keyword>
<name>A0A3B0URM6_9ZZZZ</name>
<dbReference type="Gene3D" id="3.30.200.20">
    <property type="entry name" value="Phosphorylase Kinase, domain 1"/>
    <property type="match status" value="1"/>
</dbReference>
<evidence type="ECO:0000256" key="2">
    <source>
        <dbReference type="ARBA" id="ARBA00012513"/>
    </source>
</evidence>
<dbReference type="AlphaFoldDB" id="A0A3B0URM6"/>
<evidence type="ECO:0000256" key="9">
    <source>
        <dbReference type="ARBA" id="ARBA00022842"/>
    </source>
</evidence>
<keyword evidence="6" id="KW-0547">Nucleotide-binding</keyword>
<keyword evidence="7" id="KW-0418">Kinase</keyword>
<dbReference type="SMART" id="SM00090">
    <property type="entry name" value="RIO"/>
    <property type="match status" value="1"/>
</dbReference>
<keyword evidence="5" id="KW-0479">Metal-binding</keyword>
<dbReference type="GO" id="GO:0046872">
    <property type="term" value="F:metal ion binding"/>
    <property type="evidence" value="ECO:0007669"/>
    <property type="project" value="UniProtKB-KW"/>
</dbReference>
<sequence>CTAHPNSDMPLIAAKLYRPRMLRHLKNDAIYKAGRQLRDEAGKQMKGRRVNLALRKKTSFGKKVDIQWWIGNEYRTQTTLFEAGADVPKPIAHQGNAILMAYVGDEYGPAPTLNEVRLPDEEVQPLFRRVLDNIFLMLNNHLIHGDLSAYNILYWEGAIILIDFPQMVEARINPHAFELLERDVTRVCDYFNSYGLKLNPQQITNDLWEPYMGPGE</sequence>
<evidence type="ECO:0000256" key="8">
    <source>
        <dbReference type="ARBA" id="ARBA00022840"/>
    </source>
</evidence>
<dbReference type="GO" id="GO:0005524">
    <property type="term" value="F:ATP binding"/>
    <property type="evidence" value="ECO:0007669"/>
    <property type="project" value="UniProtKB-KW"/>
</dbReference>
<keyword evidence="8" id="KW-0067">ATP-binding</keyword>
<dbReference type="InterPro" id="IPR000687">
    <property type="entry name" value="RIO_kinase"/>
</dbReference>
<feature type="non-terminal residue" evidence="13">
    <location>
        <position position="1"/>
    </location>
</feature>
<feature type="domain" description="RIO kinase" evidence="12">
    <location>
        <begin position="6"/>
        <end position="209"/>
    </location>
</feature>
<evidence type="ECO:0000259" key="12">
    <source>
        <dbReference type="SMART" id="SM00090"/>
    </source>
</evidence>
<evidence type="ECO:0000256" key="10">
    <source>
        <dbReference type="ARBA" id="ARBA00047899"/>
    </source>
</evidence>
<accession>A0A3B0URM6</accession>
<dbReference type="EC" id="2.7.11.1" evidence="2"/>
<dbReference type="InterPro" id="IPR018934">
    <property type="entry name" value="RIO_dom"/>
</dbReference>
<dbReference type="GO" id="GO:0004674">
    <property type="term" value="F:protein serine/threonine kinase activity"/>
    <property type="evidence" value="ECO:0007669"/>
    <property type="project" value="UniProtKB-KW"/>
</dbReference>
<evidence type="ECO:0000256" key="3">
    <source>
        <dbReference type="ARBA" id="ARBA00022527"/>
    </source>
</evidence>
<protein>
    <recommendedName>
        <fullName evidence="2">non-specific serine/threonine protein kinase</fullName>
        <ecNumber evidence="2">2.7.11.1</ecNumber>
    </recommendedName>
</protein>
<keyword evidence="9" id="KW-0460">Magnesium</keyword>
<reference evidence="13" key="1">
    <citation type="submission" date="2018-06" db="EMBL/GenBank/DDBJ databases">
        <authorList>
            <person name="Zhirakovskaya E."/>
        </authorList>
    </citation>
    <scope>NUCLEOTIDE SEQUENCE</scope>
</reference>
<dbReference type="EMBL" id="UOEU01000475">
    <property type="protein sequence ID" value="VAW33715.1"/>
    <property type="molecule type" value="Genomic_DNA"/>
</dbReference>
<evidence type="ECO:0000256" key="11">
    <source>
        <dbReference type="ARBA" id="ARBA00048679"/>
    </source>
</evidence>
<dbReference type="InterPro" id="IPR011009">
    <property type="entry name" value="Kinase-like_dom_sf"/>
</dbReference>
<organism evidence="13">
    <name type="scientific">hydrothermal vent metagenome</name>
    <dbReference type="NCBI Taxonomy" id="652676"/>
    <lineage>
        <taxon>unclassified sequences</taxon>
        <taxon>metagenomes</taxon>
        <taxon>ecological metagenomes</taxon>
    </lineage>
</organism>
<comment type="catalytic activity">
    <reaction evidence="10">
        <text>L-threonyl-[protein] + ATP = O-phospho-L-threonyl-[protein] + ADP + H(+)</text>
        <dbReference type="Rhea" id="RHEA:46608"/>
        <dbReference type="Rhea" id="RHEA-COMP:11060"/>
        <dbReference type="Rhea" id="RHEA-COMP:11605"/>
        <dbReference type="ChEBI" id="CHEBI:15378"/>
        <dbReference type="ChEBI" id="CHEBI:30013"/>
        <dbReference type="ChEBI" id="CHEBI:30616"/>
        <dbReference type="ChEBI" id="CHEBI:61977"/>
        <dbReference type="ChEBI" id="CHEBI:456216"/>
        <dbReference type="EC" id="2.7.11.1"/>
    </reaction>
</comment>
<evidence type="ECO:0000313" key="13">
    <source>
        <dbReference type="EMBL" id="VAW33715.1"/>
    </source>
</evidence>
<evidence type="ECO:0000256" key="4">
    <source>
        <dbReference type="ARBA" id="ARBA00022679"/>
    </source>
</evidence>
<dbReference type="Pfam" id="PF01163">
    <property type="entry name" value="RIO1"/>
    <property type="match status" value="1"/>
</dbReference>
<dbReference type="InterPro" id="IPR051272">
    <property type="entry name" value="RIO-type_Ser/Thr_kinase"/>
</dbReference>